<name>A0A0B7ASH8_9EUPU</name>
<evidence type="ECO:0000313" key="1">
    <source>
        <dbReference type="EMBL" id="CEK83944.1"/>
    </source>
</evidence>
<proteinExistence type="predicted"/>
<dbReference type="AlphaFoldDB" id="A0A0B7ASH8"/>
<reference evidence="1" key="1">
    <citation type="submission" date="2014-12" db="EMBL/GenBank/DDBJ databases">
        <title>Insight into the proteome of Arion vulgaris.</title>
        <authorList>
            <person name="Aradska J."/>
            <person name="Bulat T."/>
            <person name="Smidak R."/>
            <person name="Sarate P."/>
            <person name="Gangsoo J."/>
            <person name="Sialana F."/>
            <person name="Bilban M."/>
            <person name="Lubec G."/>
        </authorList>
    </citation>
    <scope>NUCLEOTIDE SEQUENCE</scope>
    <source>
        <tissue evidence="1">Skin</tissue>
    </source>
</reference>
<organism evidence="1">
    <name type="scientific">Arion vulgaris</name>
    <dbReference type="NCBI Taxonomy" id="1028688"/>
    <lineage>
        <taxon>Eukaryota</taxon>
        <taxon>Metazoa</taxon>
        <taxon>Spiralia</taxon>
        <taxon>Lophotrochozoa</taxon>
        <taxon>Mollusca</taxon>
        <taxon>Gastropoda</taxon>
        <taxon>Heterobranchia</taxon>
        <taxon>Euthyneura</taxon>
        <taxon>Panpulmonata</taxon>
        <taxon>Eupulmonata</taxon>
        <taxon>Stylommatophora</taxon>
        <taxon>Helicina</taxon>
        <taxon>Arionoidea</taxon>
        <taxon>Arionidae</taxon>
        <taxon>Arion</taxon>
    </lineage>
</organism>
<gene>
    <name evidence="1" type="primary">ORF139885</name>
</gene>
<dbReference type="EMBL" id="HACG01037079">
    <property type="protein sequence ID" value="CEK83944.1"/>
    <property type="molecule type" value="Transcribed_RNA"/>
</dbReference>
<sequence>MYYLFISFGKTYGTLFYLSITLRGQMDYLTLFVDTTHSDLTQITLLVHIPQGELKSIILFLTTPRVT</sequence>
<protein>
    <submittedName>
        <fullName evidence="1">Uncharacterized protein</fullName>
    </submittedName>
</protein>
<accession>A0A0B7ASH8</accession>